<dbReference type="InterPro" id="IPR029058">
    <property type="entry name" value="AB_hydrolase_fold"/>
</dbReference>
<dbReference type="Proteomes" id="UP000249828">
    <property type="component" value="Unassembled WGS sequence"/>
</dbReference>
<gene>
    <name evidence="1" type="ORF">CI088_04990</name>
</gene>
<protein>
    <recommendedName>
        <fullName evidence="3">Alpha/beta hydrolase</fullName>
    </recommendedName>
</protein>
<evidence type="ECO:0008006" key="3">
    <source>
        <dbReference type="Google" id="ProtNLM"/>
    </source>
</evidence>
<dbReference type="AlphaFoldDB" id="A0A2W3Z730"/>
<keyword evidence="2" id="KW-1185">Reference proteome</keyword>
<dbReference type="InterPro" id="IPR010315">
    <property type="entry name" value="DUF915_hydro-like"/>
</dbReference>
<evidence type="ECO:0000313" key="1">
    <source>
        <dbReference type="EMBL" id="PZL75516.1"/>
    </source>
</evidence>
<dbReference type="RefSeq" id="WP_111247399.1">
    <property type="nucleotide sequence ID" value="NZ_PIEU01000044.1"/>
</dbReference>
<reference evidence="1 2" key="1">
    <citation type="submission" date="2017-11" db="EMBL/GenBank/DDBJ databases">
        <title>Draft genome sequence of Enterococcus plantarum TRW2 strain isolated from lettuce.</title>
        <authorList>
            <person name="Kim E.B."/>
            <person name="Marco M.L."/>
            <person name="Williams T.R."/>
            <person name="You I.H."/>
        </authorList>
    </citation>
    <scope>NUCLEOTIDE SEQUENCE [LARGE SCALE GENOMIC DNA]</scope>
    <source>
        <strain evidence="1 2">TRW2</strain>
    </source>
</reference>
<dbReference type="SUPFAM" id="SSF53474">
    <property type="entry name" value="alpha/beta-Hydrolases"/>
    <property type="match status" value="1"/>
</dbReference>
<dbReference type="PROSITE" id="PS51257">
    <property type="entry name" value="PROKAR_LIPOPROTEIN"/>
    <property type="match status" value="1"/>
</dbReference>
<proteinExistence type="predicted"/>
<comment type="caution">
    <text evidence="1">The sequence shown here is derived from an EMBL/GenBank/DDBJ whole genome shotgun (WGS) entry which is preliminary data.</text>
</comment>
<dbReference type="EMBL" id="PIEU01000044">
    <property type="protein sequence ID" value="PZL75516.1"/>
    <property type="molecule type" value="Genomic_DNA"/>
</dbReference>
<dbReference type="STRING" id="1077675.BCR22_13535"/>
<accession>A0A2W3Z730</accession>
<sequence length="288" mass="32013">MKKMNYYLLTILFFFLFFAGCTNKKVSENGNQQAVKNSTTSETMKKTAIPTLFIHGYSGGESSFGRMIKRMDRHAFTKKELVLIVSPTGKVQAQGNLTGTENNPSVQILFEDNKNNEWNQAEWIKNCLAYIHDKYGITDVNLVGHSMGGASSLRYLTKYGDDASLPKINKFVGIAAPFNNFVNLSKGESIEDVLNNGPKVKSERYTDYLSGIKKVSKDMKVMIIAGDIEDGSLSDGTVPVADALSVVSLLKAHGNDVQEKIFYGKSAQHSQLHENTEVDKCIIDFLWK</sequence>
<organism evidence="1 2">
    <name type="scientific">Enterococcus plantarum</name>
    <dbReference type="NCBI Taxonomy" id="1077675"/>
    <lineage>
        <taxon>Bacteria</taxon>
        <taxon>Bacillati</taxon>
        <taxon>Bacillota</taxon>
        <taxon>Bacilli</taxon>
        <taxon>Lactobacillales</taxon>
        <taxon>Enterococcaceae</taxon>
        <taxon>Enterococcus</taxon>
    </lineage>
</organism>
<dbReference type="Gene3D" id="3.40.50.1820">
    <property type="entry name" value="alpha/beta hydrolase"/>
    <property type="match status" value="1"/>
</dbReference>
<name>A0A2W3Z730_9ENTE</name>
<evidence type="ECO:0000313" key="2">
    <source>
        <dbReference type="Proteomes" id="UP000249828"/>
    </source>
</evidence>
<dbReference type="Pfam" id="PF06028">
    <property type="entry name" value="DUF915"/>
    <property type="match status" value="1"/>
</dbReference>